<evidence type="ECO:0000256" key="5">
    <source>
        <dbReference type="ARBA" id="ARBA00048287"/>
    </source>
</evidence>
<dbReference type="InterPro" id="IPR037138">
    <property type="entry name" value="His_deacetylse_dom_sf"/>
</dbReference>
<dbReference type="EC" id="3.5.1.98" evidence="2"/>
<protein>
    <recommendedName>
        <fullName evidence="2">histone deacetylase</fullName>
        <ecNumber evidence="2">3.5.1.98</ecNumber>
    </recommendedName>
</protein>
<comment type="catalytic activity">
    <reaction evidence="5">
        <text>N(6)-acetyl-L-lysyl-[histone] + H2O = L-lysyl-[histone] + acetate</text>
        <dbReference type="Rhea" id="RHEA:58196"/>
        <dbReference type="Rhea" id="RHEA-COMP:9845"/>
        <dbReference type="Rhea" id="RHEA-COMP:11338"/>
        <dbReference type="ChEBI" id="CHEBI:15377"/>
        <dbReference type="ChEBI" id="CHEBI:29969"/>
        <dbReference type="ChEBI" id="CHEBI:30089"/>
        <dbReference type="ChEBI" id="CHEBI:61930"/>
        <dbReference type="EC" id="3.5.1.98"/>
    </reaction>
</comment>
<dbReference type="Pfam" id="PF00850">
    <property type="entry name" value="Hist_deacetyl"/>
    <property type="match status" value="1"/>
</dbReference>
<dbReference type="InterPro" id="IPR023696">
    <property type="entry name" value="Ureohydrolase_dom_sf"/>
</dbReference>
<comment type="similarity">
    <text evidence="1">Belongs to the histone deacetylase family. HD type 1 subfamily.</text>
</comment>
<evidence type="ECO:0000259" key="7">
    <source>
        <dbReference type="Pfam" id="PF00850"/>
    </source>
</evidence>
<name>A0ABR2YF03_9CHLO</name>
<feature type="region of interest" description="Disordered" evidence="6">
    <location>
        <begin position="462"/>
        <end position="490"/>
    </location>
</feature>
<evidence type="ECO:0000313" key="8">
    <source>
        <dbReference type="EMBL" id="KAK9903419.1"/>
    </source>
</evidence>
<evidence type="ECO:0000256" key="2">
    <source>
        <dbReference type="ARBA" id="ARBA00012111"/>
    </source>
</evidence>
<organism evidence="8 9">
    <name type="scientific">Coccomyxa subellipsoidea</name>
    <dbReference type="NCBI Taxonomy" id="248742"/>
    <lineage>
        <taxon>Eukaryota</taxon>
        <taxon>Viridiplantae</taxon>
        <taxon>Chlorophyta</taxon>
        <taxon>core chlorophytes</taxon>
        <taxon>Trebouxiophyceae</taxon>
        <taxon>Trebouxiophyceae incertae sedis</taxon>
        <taxon>Coccomyxaceae</taxon>
        <taxon>Coccomyxa</taxon>
    </lineage>
</organism>
<evidence type="ECO:0000256" key="3">
    <source>
        <dbReference type="ARBA" id="ARBA00022801"/>
    </source>
</evidence>
<dbReference type="EMBL" id="JALJOT010000014">
    <property type="protein sequence ID" value="KAK9903419.1"/>
    <property type="molecule type" value="Genomic_DNA"/>
</dbReference>
<proteinExistence type="inferred from homology"/>
<dbReference type="PANTHER" id="PTHR10625">
    <property type="entry name" value="HISTONE DEACETYLASE HDAC1-RELATED"/>
    <property type="match status" value="1"/>
</dbReference>
<dbReference type="SUPFAM" id="SSF52768">
    <property type="entry name" value="Arginase/deacetylase"/>
    <property type="match status" value="1"/>
</dbReference>
<sequence>MSLKDKIVGYFYDEELTNHNYGGGNPMRPHRVRLTHSLVSNYGLNSKMYVHRPQARSKEQIEEFHCDDYVDFLNSVTPDNQDEFILQMRRFNLGPVGEADCPVFDGMFDYCAVYSGGSVGGAMLMNDHKADICLNWAGGMHHAKKAEASGFCYINDIVLGILELLKVHQRVLYVDIDIHHGDGVEEAFYLTDRVMTVSFHKYGDFFPGTGALGDVGYQGGKNYSVNVPLQEGMDDDSYKYVFEPIMQKVMEMYQPGAIVVCGGADSLSGDRLGCFNLSLQGHAACMEFLAGFGVPMLVLGGGGYTMRNVARCWCYETGRLLGQELPDELPQEALRNYDYYMDTHRLRISVSNMKNANSREQLEHIKTTVLQNLAQLDAAPSAHMAPRPPAHIKAEEPEEDMDVRGGGTAADERRIVKEGYESDDEEAKPFVNERVAGEIPSTIPSAATMVKAEPSPIKAEPAAVKAEDANGVLPPGTVSPKMEHAAEATRGRDEKYLAKILDPASVAPSTHSNIAPPPDSAPAGSAAGIATQDPGPVPPENAGISRTGRSPSPMPQLPARTTPQKAVPHQLPAGAQETQTPIAAAEDSPDIVELRPEEVELMLPVAPTAEQIQHCSGDSAVLWQRLGFSLLVTLATLKVSALAAGSLTFPLWYPSLQATLRNRNVRGKFRHVGLWKAAVVDVDVDVRVEPRFRAPKQRGPVGAQLRVLRLLVGDGSGARSELSVPYQQRYDAIRVGESAEVLVLSRTRTFETFKALKEVYLPECGVWVLDYPYVNREAFLDVSLEVERERQQEMAENL</sequence>
<evidence type="ECO:0000256" key="4">
    <source>
        <dbReference type="ARBA" id="ARBA00022853"/>
    </source>
</evidence>
<keyword evidence="3" id="KW-0378">Hydrolase</keyword>
<dbReference type="PANTHER" id="PTHR10625:SF44">
    <property type="entry name" value="HISTONE DEACETYLASE 19"/>
    <property type="match status" value="1"/>
</dbReference>
<feature type="compositionally biased region" description="Low complexity" evidence="6">
    <location>
        <begin position="521"/>
        <end position="530"/>
    </location>
</feature>
<keyword evidence="9" id="KW-1185">Reference proteome</keyword>
<gene>
    <name evidence="8" type="ORF">WJX75_005125</name>
</gene>
<dbReference type="InterPro" id="IPR023801">
    <property type="entry name" value="His_deacetylse_dom"/>
</dbReference>
<comment type="caution">
    <text evidence="8">The sequence shown here is derived from an EMBL/GenBank/DDBJ whole genome shotgun (WGS) entry which is preliminary data.</text>
</comment>
<dbReference type="Gene3D" id="3.40.800.20">
    <property type="entry name" value="Histone deacetylase domain"/>
    <property type="match status" value="1"/>
</dbReference>
<evidence type="ECO:0000313" key="9">
    <source>
        <dbReference type="Proteomes" id="UP001491310"/>
    </source>
</evidence>
<feature type="region of interest" description="Disordered" evidence="6">
    <location>
        <begin position="507"/>
        <end position="562"/>
    </location>
</feature>
<dbReference type="CDD" id="cd09991">
    <property type="entry name" value="HDAC_classI"/>
    <property type="match status" value="1"/>
</dbReference>
<dbReference type="InterPro" id="IPR003084">
    <property type="entry name" value="HDAC_I/II"/>
</dbReference>
<dbReference type="PRINTS" id="PR01270">
    <property type="entry name" value="HDASUPER"/>
</dbReference>
<evidence type="ECO:0000256" key="6">
    <source>
        <dbReference type="SAM" id="MobiDB-lite"/>
    </source>
</evidence>
<keyword evidence="4" id="KW-0156">Chromatin regulator</keyword>
<dbReference type="InterPro" id="IPR000286">
    <property type="entry name" value="HDACs"/>
</dbReference>
<feature type="compositionally biased region" description="Basic and acidic residues" evidence="6">
    <location>
        <begin position="481"/>
        <end position="490"/>
    </location>
</feature>
<dbReference type="PRINTS" id="PR01271">
    <property type="entry name" value="HISDACETLASE"/>
</dbReference>
<evidence type="ECO:0000256" key="1">
    <source>
        <dbReference type="ARBA" id="ARBA00006457"/>
    </source>
</evidence>
<dbReference type="Proteomes" id="UP001491310">
    <property type="component" value="Unassembled WGS sequence"/>
</dbReference>
<accession>A0ABR2YF03</accession>
<feature type="domain" description="Histone deacetylase" evidence="7">
    <location>
        <begin position="26"/>
        <end position="317"/>
    </location>
</feature>
<reference evidence="8 9" key="1">
    <citation type="journal article" date="2024" name="Nat. Commun.">
        <title>Phylogenomics reveals the evolutionary origins of lichenization in chlorophyte algae.</title>
        <authorList>
            <person name="Puginier C."/>
            <person name="Libourel C."/>
            <person name="Otte J."/>
            <person name="Skaloud P."/>
            <person name="Haon M."/>
            <person name="Grisel S."/>
            <person name="Petersen M."/>
            <person name="Berrin J.G."/>
            <person name="Delaux P.M."/>
            <person name="Dal Grande F."/>
            <person name="Keller J."/>
        </authorList>
    </citation>
    <scope>NUCLEOTIDE SEQUENCE [LARGE SCALE GENOMIC DNA]</scope>
    <source>
        <strain evidence="8 9">SAG 216-7</strain>
    </source>
</reference>